<sequence>MNGRASPAVLHTLPGADDIQRFELENGITLMMRCNPFSPSVVMSGFLPAGSQYDPPEKLGLAYLTALALTRGTQRRNFQQIFDTLETAGASLGFAGSVHTVSFGGRCLVEDLPMLLEMLSEVLIQPAFPTDQVERLRVQHLTGLAIRAQDTAEMASLVFDEVLFEGHPYGKPEDGYPHTIQNIQREDLLNFHQKFYSPAGMVLAIVGGIEPAQVAEWVHHYLGSWKTQTTPAGVDYPNLSPPAQDIRRHVSIEGKSQTDLVMGTIGPRRTDPDFFPAILGNNILGQMGMMGRIGEVIREKHGLAYYAAANLVASTAAGSWEVSAGVEPQNLQRAIDLIRREITHFTREPVTEVELADSKANLIGRLPLALESNSGVAGALLNIERYGLGLDYYRRYPTIIEKVSREEVLETARRYLNGSGMVIVSAGPDWSNEP</sequence>
<dbReference type="InterPro" id="IPR011765">
    <property type="entry name" value="Pept_M16_N"/>
</dbReference>
<dbReference type="Pfam" id="PF00675">
    <property type="entry name" value="Peptidase_M16"/>
    <property type="match status" value="1"/>
</dbReference>
<evidence type="ECO:0000259" key="2">
    <source>
        <dbReference type="Pfam" id="PF00675"/>
    </source>
</evidence>
<protein>
    <submittedName>
        <fullName evidence="4">Insulinase family protein</fullName>
    </submittedName>
</protein>
<dbReference type="Pfam" id="PF05193">
    <property type="entry name" value="Peptidase_M16_C"/>
    <property type="match status" value="1"/>
</dbReference>
<evidence type="ECO:0000259" key="3">
    <source>
        <dbReference type="Pfam" id="PF05193"/>
    </source>
</evidence>
<dbReference type="Gene3D" id="3.30.830.10">
    <property type="entry name" value="Metalloenzyme, LuxS/M16 peptidase-like"/>
    <property type="match status" value="2"/>
</dbReference>
<dbReference type="AlphaFoldDB" id="A0A7C4KYG9"/>
<feature type="domain" description="Peptidase M16 N-terminal" evidence="2">
    <location>
        <begin position="46"/>
        <end position="139"/>
    </location>
</feature>
<dbReference type="InterPro" id="IPR050361">
    <property type="entry name" value="MPP/UQCRC_Complex"/>
</dbReference>
<dbReference type="InterPro" id="IPR011249">
    <property type="entry name" value="Metalloenz_LuxS/M16"/>
</dbReference>
<comment type="caution">
    <text evidence="4">The sequence shown here is derived from an EMBL/GenBank/DDBJ whole genome shotgun (WGS) entry which is preliminary data.</text>
</comment>
<accession>A0A7C4KYG9</accession>
<dbReference type="PANTHER" id="PTHR11851:SF49">
    <property type="entry name" value="MITOCHONDRIAL-PROCESSING PEPTIDASE SUBUNIT ALPHA"/>
    <property type="match status" value="1"/>
</dbReference>
<dbReference type="GO" id="GO:0046872">
    <property type="term" value="F:metal ion binding"/>
    <property type="evidence" value="ECO:0007669"/>
    <property type="project" value="InterPro"/>
</dbReference>
<feature type="domain" description="Peptidase M16 C-terminal" evidence="3">
    <location>
        <begin position="182"/>
        <end position="362"/>
    </location>
</feature>
<dbReference type="EMBL" id="DSXR01000039">
    <property type="protein sequence ID" value="HGS86558.1"/>
    <property type="molecule type" value="Genomic_DNA"/>
</dbReference>
<proteinExistence type="inferred from homology"/>
<evidence type="ECO:0000313" key="4">
    <source>
        <dbReference type="EMBL" id="HGS86558.1"/>
    </source>
</evidence>
<dbReference type="PANTHER" id="PTHR11851">
    <property type="entry name" value="METALLOPROTEASE"/>
    <property type="match status" value="1"/>
</dbReference>
<dbReference type="InterPro" id="IPR007863">
    <property type="entry name" value="Peptidase_M16_C"/>
</dbReference>
<gene>
    <name evidence="4" type="ORF">ENT17_02960</name>
</gene>
<organism evidence="4">
    <name type="scientific">Bellilinea caldifistulae</name>
    <dbReference type="NCBI Taxonomy" id="360411"/>
    <lineage>
        <taxon>Bacteria</taxon>
        <taxon>Bacillati</taxon>
        <taxon>Chloroflexota</taxon>
        <taxon>Anaerolineae</taxon>
        <taxon>Anaerolineales</taxon>
        <taxon>Anaerolineaceae</taxon>
        <taxon>Bellilinea</taxon>
    </lineage>
</organism>
<dbReference type="SUPFAM" id="SSF63411">
    <property type="entry name" value="LuxS/MPP-like metallohydrolase"/>
    <property type="match status" value="2"/>
</dbReference>
<evidence type="ECO:0000256" key="1">
    <source>
        <dbReference type="ARBA" id="ARBA00007261"/>
    </source>
</evidence>
<comment type="similarity">
    <text evidence="1">Belongs to the peptidase M16 family.</text>
</comment>
<name>A0A7C4KYG9_9CHLR</name>
<reference evidence="4" key="1">
    <citation type="journal article" date="2020" name="mSystems">
        <title>Genome- and Community-Level Interaction Insights into Carbon Utilization and Element Cycling Functions of Hydrothermarchaeota in Hydrothermal Sediment.</title>
        <authorList>
            <person name="Zhou Z."/>
            <person name="Liu Y."/>
            <person name="Xu W."/>
            <person name="Pan J."/>
            <person name="Luo Z.H."/>
            <person name="Li M."/>
        </authorList>
    </citation>
    <scope>NUCLEOTIDE SEQUENCE [LARGE SCALE GENOMIC DNA]</scope>
    <source>
        <strain evidence="4">SpSt-556</strain>
    </source>
</reference>